<dbReference type="RefSeq" id="WP_306832521.1">
    <property type="nucleotide sequence ID" value="NZ_JAUSRA010000001.1"/>
</dbReference>
<protein>
    <submittedName>
        <fullName evidence="2">Uncharacterized protein</fullName>
    </submittedName>
</protein>
<evidence type="ECO:0000313" key="3">
    <source>
        <dbReference type="Proteomes" id="UP001240984"/>
    </source>
</evidence>
<organism evidence="2 3">
    <name type="scientific">Catenuloplanes nepalensis</name>
    <dbReference type="NCBI Taxonomy" id="587533"/>
    <lineage>
        <taxon>Bacteria</taxon>
        <taxon>Bacillati</taxon>
        <taxon>Actinomycetota</taxon>
        <taxon>Actinomycetes</taxon>
        <taxon>Micromonosporales</taxon>
        <taxon>Micromonosporaceae</taxon>
        <taxon>Catenuloplanes</taxon>
    </lineage>
</organism>
<gene>
    <name evidence="2" type="ORF">J2S43_004663</name>
</gene>
<sequence length="98" mass="10605">MTEPLTLTPRNMDAICLEHVMPTNTGSHISNAPPSSLARDGLVDEALNLPGVDRFTYVSFGLGMRHALTDTRPATTSWDGSVARPTGEIPRRSARCAR</sequence>
<name>A0ABT9MXI6_9ACTN</name>
<reference evidence="2 3" key="1">
    <citation type="submission" date="2023-07" db="EMBL/GenBank/DDBJ databases">
        <title>Sequencing the genomes of 1000 actinobacteria strains.</title>
        <authorList>
            <person name="Klenk H.-P."/>
        </authorList>
    </citation>
    <scope>NUCLEOTIDE SEQUENCE [LARGE SCALE GENOMIC DNA]</scope>
    <source>
        <strain evidence="2 3">DSM 44710</strain>
    </source>
</reference>
<dbReference type="EMBL" id="JAUSRA010000001">
    <property type="protein sequence ID" value="MDP9796151.1"/>
    <property type="molecule type" value="Genomic_DNA"/>
</dbReference>
<feature type="region of interest" description="Disordered" evidence="1">
    <location>
        <begin position="72"/>
        <end position="98"/>
    </location>
</feature>
<proteinExistence type="predicted"/>
<accession>A0ABT9MXI6</accession>
<comment type="caution">
    <text evidence="2">The sequence shown here is derived from an EMBL/GenBank/DDBJ whole genome shotgun (WGS) entry which is preliminary data.</text>
</comment>
<keyword evidence="3" id="KW-1185">Reference proteome</keyword>
<evidence type="ECO:0000313" key="2">
    <source>
        <dbReference type="EMBL" id="MDP9796151.1"/>
    </source>
</evidence>
<dbReference type="Proteomes" id="UP001240984">
    <property type="component" value="Unassembled WGS sequence"/>
</dbReference>
<evidence type="ECO:0000256" key="1">
    <source>
        <dbReference type="SAM" id="MobiDB-lite"/>
    </source>
</evidence>